<keyword evidence="10" id="KW-1185">Reference proteome</keyword>
<feature type="transmembrane region" description="Helical" evidence="8">
    <location>
        <begin position="382"/>
        <end position="404"/>
    </location>
</feature>
<comment type="caution">
    <text evidence="9">The sequence shown here is derived from an EMBL/GenBank/DDBJ whole genome shotgun (WGS) entry which is preliminary data.</text>
</comment>
<evidence type="ECO:0000256" key="3">
    <source>
        <dbReference type="ARBA" id="ARBA00022679"/>
    </source>
</evidence>
<dbReference type="GO" id="GO:0031969">
    <property type="term" value="C:chloroplast membrane"/>
    <property type="evidence" value="ECO:0007669"/>
    <property type="project" value="UniProtKB-SubCell"/>
</dbReference>
<keyword evidence="6 8" id="KW-0472">Membrane</keyword>
<keyword evidence="3" id="KW-0808">Transferase</keyword>
<dbReference type="AlphaFoldDB" id="A0AAD8I4M1"/>
<feature type="region of interest" description="Disordered" evidence="7">
    <location>
        <begin position="1"/>
        <end position="22"/>
    </location>
</feature>
<feature type="transmembrane region" description="Helical" evidence="8">
    <location>
        <begin position="247"/>
        <end position="267"/>
    </location>
</feature>
<evidence type="ECO:0000313" key="9">
    <source>
        <dbReference type="EMBL" id="KAK1378329.1"/>
    </source>
</evidence>
<feature type="compositionally biased region" description="Low complexity" evidence="7">
    <location>
        <begin position="7"/>
        <end position="19"/>
    </location>
</feature>
<evidence type="ECO:0000256" key="7">
    <source>
        <dbReference type="SAM" id="MobiDB-lite"/>
    </source>
</evidence>
<dbReference type="Gene3D" id="1.10.357.140">
    <property type="entry name" value="UbiA prenyltransferase"/>
    <property type="match status" value="1"/>
</dbReference>
<reference evidence="9" key="1">
    <citation type="submission" date="2023-02" db="EMBL/GenBank/DDBJ databases">
        <title>Genome of toxic invasive species Heracleum sosnowskyi carries increased number of genes despite the absence of recent whole-genome duplications.</title>
        <authorList>
            <person name="Schelkunov M."/>
            <person name="Shtratnikova V."/>
            <person name="Makarenko M."/>
            <person name="Klepikova A."/>
            <person name="Omelchenko D."/>
            <person name="Novikova G."/>
            <person name="Obukhova E."/>
            <person name="Bogdanov V."/>
            <person name="Penin A."/>
            <person name="Logacheva M."/>
        </authorList>
    </citation>
    <scope>NUCLEOTIDE SEQUENCE</scope>
    <source>
        <strain evidence="9">Hsosn_3</strain>
        <tissue evidence="9">Leaf</tissue>
    </source>
</reference>
<comment type="subcellular location">
    <subcellularLocation>
        <location evidence="1">Plastid</location>
        <location evidence="1">Chloroplast membrane</location>
        <topology evidence="1">Multi-pass membrane protein</topology>
    </subcellularLocation>
</comment>
<evidence type="ECO:0000256" key="5">
    <source>
        <dbReference type="ARBA" id="ARBA00022989"/>
    </source>
</evidence>
<dbReference type="InterPro" id="IPR000537">
    <property type="entry name" value="UbiA_prenyltransferase"/>
</dbReference>
<dbReference type="PANTHER" id="PTHR43009:SF7">
    <property type="entry name" value="HOMOGENTISATE GERANYLGERANYLTRANSFERASE, CHLOROPLASTIC"/>
    <property type="match status" value="1"/>
</dbReference>
<gene>
    <name evidence="9" type="ORF">POM88_025073</name>
</gene>
<dbReference type="Proteomes" id="UP001237642">
    <property type="component" value="Unassembled WGS sequence"/>
</dbReference>
<evidence type="ECO:0000313" key="10">
    <source>
        <dbReference type="Proteomes" id="UP001237642"/>
    </source>
</evidence>
<evidence type="ECO:0000256" key="2">
    <source>
        <dbReference type="ARBA" id="ARBA00005985"/>
    </source>
</evidence>
<feature type="transmembrane region" description="Helical" evidence="8">
    <location>
        <begin position="326"/>
        <end position="346"/>
    </location>
</feature>
<dbReference type="InterPro" id="IPR044878">
    <property type="entry name" value="UbiA_sf"/>
</dbReference>
<reference evidence="9" key="2">
    <citation type="submission" date="2023-05" db="EMBL/GenBank/DDBJ databases">
        <authorList>
            <person name="Schelkunov M.I."/>
        </authorList>
    </citation>
    <scope>NUCLEOTIDE SEQUENCE</scope>
    <source>
        <strain evidence="9">Hsosn_3</strain>
        <tissue evidence="9">Leaf</tissue>
    </source>
</reference>
<proteinExistence type="inferred from homology"/>
<dbReference type="PANTHER" id="PTHR43009">
    <property type="entry name" value="HOMOGENTISATE SOLANESYLTRANSFERASE, CHLOROPLASTIC"/>
    <property type="match status" value="1"/>
</dbReference>
<comment type="similarity">
    <text evidence="2">Belongs to the UbiA prenyltransferase family.</text>
</comment>
<accession>A0AAD8I4M1</accession>
<evidence type="ECO:0000256" key="6">
    <source>
        <dbReference type="ARBA" id="ARBA00023136"/>
    </source>
</evidence>
<feature type="transmembrane region" description="Helical" evidence="8">
    <location>
        <begin position="352"/>
        <end position="370"/>
    </location>
</feature>
<feature type="transmembrane region" description="Helical" evidence="8">
    <location>
        <begin position="220"/>
        <end position="240"/>
    </location>
</feature>
<evidence type="ECO:0000256" key="4">
    <source>
        <dbReference type="ARBA" id="ARBA00022692"/>
    </source>
</evidence>
<dbReference type="EMBL" id="JAUIZM010000006">
    <property type="protein sequence ID" value="KAK1378329.1"/>
    <property type="molecule type" value="Genomic_DNA"/>
</dbReference>
<keyword evidence="5 8" id="KW-1133">Transmembrane helix</keyword>
<keyword evidence="4 8" id="KW-0812">Transmembrane</keyword>
<name>A0AAD8I4M1_9APIA</name>
<feature type="transmembrane region" description="Helical" evidence="8">
    <location>
        <begin position="122"/>
        <end position="140"/>
    </location>
</feature>
<evidence type="ECO:0000256" key="8">
    <source>
        <dbReference type="SAM" id="Phobius"/>
    </source>
</evidence>
<evidence type="ECO:0000256" key="1">
    <source>
        <dbReference type="ARBA" id="ARBA00004508"/>
    </source>
</evidence>
<feature type="transmembrane region" description="Helical" evidence="8">
    <location>
        <begin position="146"/>
        <end position="165"/>
    </location>
</feature>
<feature type="transmembrane region" description="Helical" evidence="8">
    <location>
        <begin position="279"/>
        <end position="300"/>
    </location>
</feature>
<organism evidence="9 10">
    <name type="scientific">Heracleum sosnowskyi</name>
    <dbReference type="NCBI Taxonomy" id="360622"/>
    <lineage>
        <taxon>Eukaryota</taxon>
        <taxon>Viridiplantae</taxon>
        <taxon>Streptophyta</taxon>
        <taxon>Embryophyta</taxon>
        <taxon>Tracheophyta</taxon>
        <taxon>Spermatophyta</taxon>
        <taxon>Magnoliopsida</taxon>
        <taxon>eudicotyledons</taxon>
        <taxon>Gunneridae</taxon>
        <taxon>Pentapetalae</taxon>
        <taxon>asterids</taxon>
        <taxon>campanulids</taxon>
        <taxon>Apiales</taxon>
        <taxon>Apiaceae</taxon>
        <taxon>Apioideae</taxon>
        <taxon>apioid superclade</taxon>
        <taxon>Tordylieae</taxon>
        <taxon>Tordyliinae</taxon>
        <taxon>Heracleum</taxon>
    </lineage>
</organism>
<sequence length="405" mass="45305">MIQTIKSSSFTTMSPSFSSRMQHGFPTSFQLRRRQRHISNKYKENKYFVNFLSTVSISKGSFGSSYPYKPVREKKVHSPTFSAQSANDEFVLQPKDDHITTLQSNLWRNVDVFVRFCRLHSIIGNIIGMTSISLLPLTSLGDLSPVLFTGILKAMIPMALLNVYVSCLNQVTDLDIDKVNKPHFVLVTGEYTVGQGKAIGAAFALTAFTMGILFNSPSLFAGLVAYFLVGTAYSVELPLLRWKKNPFLAAFVIISMLLIIASVSFIHSQTFVLGRPLVFTRPFAFTLFLSTLFGIALALMKDIPDVDGDRAFGIQTFSIMHGKRKVFDFCISIMLTVYGCGMLIGALSSSPLNKLITVFGHGALGFILWTRSQSLNLDDKSVVESFYMLSWKLFYAEYLLIHFLR</sequence>
<protein>
    <submittedName>
        <fullName evidence="9">Homogentisate phytyltransferase</fullName>
    </submittedName>
</protein>
<dbReference type="GO" id="GO:0016765">
    <property type="term" value="F:transferase activity, transferring alkyl or aryl (other than methyl) groups"/>
    <property type="evidence" value="ECO:0007669"/>
    <property type="project" value="InterPro"/>
</dbReference>
<dbReference type="Pfam" id="PF01040">
    <property type="entry name" value="UbiA"/>
    <property type="match status" value="1"/>
</dbReference>